<evidence type="ECO:0000313" key="7">
    <source>
        <dbReference type="EMBL" id="KAK4707396.1"/>
    </source>
</evidence>
<protein>
    <recommendedName>
        <fullName evidence="6">MADS-box domain-containing protein</fullName>
    </recommendedName>
</protein>
<dbReference type="EMBL" id="JAWPEI010000016">
    <property type="protein sequence ID" value="KAK4707396.1"/>
    <property type="molecule type" value="Genomic_DNA"/>
</dbReference>
<keyword evidence="4" id="KW-0804">Transcription</keyword>
<dbReference type="Proteomes" id="UP001311915">
    <property type="component" value="Unassembled WGS sequence"/>
</dbReference>
<evidence type="ECO:0000259" key="6">
    <source>
        <dbReference type="PROSITE" id="PS50066"/>
    </source>
</evidence>
<proteinExistence type="predicted"/>
<organism evidence="7 8">
    <name type="scientific">Solanum pinnatisectum</name>
    <name type="common">tansyleaf nightshade</name>
    <dbReference type="NCBI Taxonomy" id="50273"/>
    <lineage>
        <taxon>Eukaryota</taxon>
        <taxon>Viridiplantae</taxon>
        <taxon>Streptophyta</taxon>
        <taxon>Embryophyta</taxon>
        <taxon>Tracheophyta</taxon>
        <taxon>Spermatophyta</taxon>
        <taxon>Magnoliopsida</taxon>
        <taxon>eudicotyledons</taxon>
        <taxon>Gunneridae</taxon>
        <taxon>Pentapetalae</taxon>
        <taxon>asterids</taxon>
        <taxon>lamiids</taxon>
        <taxon>Solanales</taxon>
        <taxon>Solanaceae</taxon>
        <taxon>Solanoideae</taxon>
        <taxon>Solaneae</taxon>
        <taxon>Solanum</taxon>
    </lineage>
</organism>
<dbReference type="PANTHER" id="PTHR48019">
    <property type="entry name" value="SERUM RESPONSE FACTOR HOMOLOG"/>
    <property type="match status" value="1"/>
</dbReference>
<dbReference type="Gene3D" id="3.40.1810.10">
    <property type="entry name" value="Transcription factor, MADS-box"/>
    <property type="match status" value="1"/>
</dbReference>
<evidence type="ECO:0000256" key="5">
    <source>
        <dbReference type="ARBA" id="ARBA00023242"/>
    </source>
</evidence>
<name>A0AAV9K248_9SOLN</name>
<dbReference type="GO" id="GO:0046983">
    <property type="term" value="F:protein dimerization activity"/>
    <property type="evidence" value="ECO:0007669"/>
    <property type="project" value="InterPro"/>
</dbReference>
<keyword evidence="5" id="KW-0539">Nucleus</keyword>
<dbReference type="InterPro" id="IPR002100">
    <property type="entry name" value="TF_MADSbox"/>
</dbReference>
<comment type="caution">
    <text evidence="7">The sequence shown here is derived from an EMBL/GenBank/DDBJ whole genome shotgun (WGS) entry which is preliminary data.</text>
</comment>
<dbReference type="SMART" id="SM00432">
    <property type="entry name" value="MADS"/>
    <property type="match status" value="1"/>
</dbReference>
<keyword evidence="2" id="KW-0805">Transcription regulation</keyword>
<feature type="domain" description="MADS-box" evidence="6">
    <location>
        <begin position="1"/>
        <end position="60"/>
    </location>
</feature>
<dbReference type="GO" id="GO:0005634">
    <property type="term" value="C:nucleus"/>
    <property type="evidence" value="ECO:0007669"/>
    <property type="project" value="UniProtKB-SubCell"/>
</dbReference>
<dbReference type="AlphaFoldDB" id="A0AAV9K248"/>
<keyword evidence="8" id="KW-1185">Reference proteome</keyword>
<gene>
    <name evidence="7" type="ORF">R3W88_033042</name>
</gene>
<dbReference type="SUPFAM" id="SSF55455">
    <property type="entry name" value="SRF-like"/>
    <property type="match status" value="1"/>
</dbReference>
<reference evidence="7 8" key="1">
    <citation type="submission" date="2023-10" db="EMBL/GenBank/DDBJ databases">
        <title>Genome-Wide Identification Analysis in wild type Solanum Pinnatisectum Reveals Some Genes Defensing Phytophthora Infestans.</title>
        <authorList>
            <person name="Sun C."/>
        </authorList>
    </citation>
    <scope>NUCLEOTIDE SEQUENCE [LARGE SCALE GENOMIC DNA]</scope>
    <source>
        <strain evidence="7">LQN</strain>
        <tissue evidence="7">Leaf</tissue>
    </source>
</reference>
<dbReference type="PROSITE" id="PS50066">
    <property type="entry name" value="MADS_BOX_2"/>
    <property type="match status" value="1"/>
</dbReference>
<accession>A0AAV9K248</accession>
<evidence type="ECO:0000256" key="2">
    <source>
        <dbReference type="ARBA" id="ARBA00023015"/>
    </source>
</evidence>
<dbReference type="GO" id="GO:0003677">
    <property type="term" value="F:DNA binding"/>
    <property type="evidence" value="ECO:0007669"/>
    <property type="project" value="UniProtKB-KW"/>
</dbReference>
<dbReference type="InterPro" id="IPR050142">
    <property type="entry name" value="MADS-box/MEF2_TF"/>
</dbReference>
<dbReference type="PRINTS" id="PR00404">
    <property type="entry name" value="MADSDOMAIN"/>
</dbReference>
<comment type="subcellular location">
    <subcellularLocation>
        <location evidence="1">Nucleus</location>
    </subcellularLocation>
</comment>
<evidence type="ECO:0000256" key="1">
    <source>
        <dbReference type="ARBA" id="ARBA00004123"/>
    </source>
</evidence>
<keyword evidence="3" id="KW-0238">DNA-binding</keyword>
<evidence type="ECO:0000256" key="4">
    <source>
        <dbReference type="ARBA" id="ARBA00023163"/>
    </source>
</evidence>
<sequence length="185" mass="21583">MARKIEIKKIEDTKKHKVSFYKRRNSLLNKEKEIAICCDEDVLFVAFSPTDRLNKFSSQQRIEDMLQRYINLPVKRRLTHMGDVKMELEKQGKMNVHFVAQGKAPQQFDTNNWVNPYSRSIQESIHQYSMNKGKRVANSSNNYTYIPSFASSPKSGNIPFFQIHNTSPYIPLQVLLFIHAVTRIS</sequence>
<dbReference type="Pfam" id="PF00319">
    <property type="entry name" value="SRF-TF"/>
    <property type="match status" value="1"/>
</dbReference>
<evidence type="ECO:0000313" key="8">
    <source>
        <dbReference type="Proteomes" id="UP001311915"/>
    </source>
</evidence>
<dbReference type="InterPro" id="IPR036879">
    <property type="entry name" value="TF_MADSbox_sf"/>
</dbReference>
<evidence type="ECO:0000256" key="3">
    <source>
        <dbReference type="ARBA" id="ARBA00023125"/>
    </source>
</evidence>